<dbReference type="SUPFAM" id="SSF56300">
    <property type="entry name" value="Metallo-dependent phosphatases"/>
    <property type="match status" value="1"/>
</dbReference>
<dbReference type="GO" id="GO:0016787">
    <property type="term" value="F:hydrolase activity"/>
    <property type="evidence" value="ECO:0007669"/>
    <property type="project" value="InterPro"/>
</dbReference>
<keyword evidence="2" id="KW-0732">Signal</keyword>
<dbReference type="FunFam" id="3.60.21.10:FF:000043">
    <property type="entry name" value="Ser/Thr protein phosphatase family"/>
    <property type="match status" value="1"/>
</dbReference>
<dbReference type="InterPro" id="IPR041823">
    <property type="entry name" value="YHR202W_N"/>
</dbReference>
<dbReference type="CDD" id="cd07407">
    <property type="entry name" value="MPP_YHR202W_N"/>
    <property type="match status" value="1"/>
</dbReference>
<reference evidence="6" key="1">
    <citation type="journal article" date="2015" name="PLoS Genet.">
        <title>The dynamic genome and transcriptome of the human fungal pathogen Blastomyces and close relative Emmonsia.</title>
        <authorList>
            <person name="Munoz J.F."/>
            <person name="Gauthier G.M."/>
            <person name="Desjardins C.A."/>
            <person name="Gallo J.E."/>
            <person name="Holder J."/>
            <person name="Sullivan T.D."/>
            <person name="Marty A.J."/>
            <person name="Carmen J.C."/>
            <person name="Chen Z."/>
            <person name="Ding L."/>
            <person name="Gujja S."/>
            <person name="Magrini V."/>
            <person name="Misas E."/>
            <person name="Mitreva M."/>
            <person name="Priest M."/>
            <person name="Saif S."/>
            <person name="Whiston E.A."/>
            <person name="Young S."/>
            <person name="Zeng Q."/>
            <person name="Goldman W.E."/>
            <person name="Mardis E.R."/>
            <person name="Taylor J.W."/>
            <person name="McEwen J.G."/>
            <person name="Clay O.K."/>
            <person name="Klein B.S."/>
            <person name="Cuomo C.A."/>
        </authorList>
    </citation>
    <scope>NUCLEOTIDE SEQUENCE [LARGE SCALE GENOMIC DNA]</scope>
    <source>
        <strain evidence="6">UAMH 139</strain>
    </source>
</reference>
<feature type="chain" id="PRO_5005199348" evidence="2">
    <location>
        <begin position="18"/>
        <end position="654"/>
    </location>
</feature>
<dbReference type="Proteomes" id="UP000053573">
    <property type="component" value="Unassembled WGS sequence"/>
</dbReference>
<dbReference type="AlphaFoldDB" id="A0A0H1BHG2"/>
<dbReference type="PANTHER" id="PTHR11575:SF43">
    <property type="entry name" value="SER_THR PROTEIN PHOSPHATASE FAMILY (AFU_ORTHOLOGUE AFUA_3G04160)"/>
    <property type="match status" value="1"/>
</dbReference>
<name>A0A0H1BHG2_9EURO</name>
<dbReference type="SUPFAM" id="SSF55816">
    <property type="entry name" value="5'-nucleotidase (syn. UDP-sugar hydrolase), C-terminal domain"/>
    <property type="match status" value="1"/>
</dbReference>
<dbReference type="InterPro" id="IPR029052">
    <property type="entry name" value="Metallo-depent_PP-like"/>
</dbReference>
<keyword evidence="6" id="KW-1185">Reference proteome</keyword>
<dbReference type="Pfam" id="PF00149">
    <property type="entry name" value="Metallophos"/>
    <property type="match status" value="1"/>
</dbReference>
<dbReference type="InterPro" id="IPR014485">
    <property type="entry name" value="Pesterase_C1039"/>
</dbReference>
<gene>
    <name evidence="5" type="ORF">EMPG_14066</name>
</gene>
<organism evidence="5 6">
    <name type="scientific">Blastomyces silverae</name>
    <dbReference type="NCBI Taxonomy" id="2060906"/>
    <lineage>
        <taxon>Eukaryota</taxon>
        <taxon>Fungi</taxon>
        <taxon>Dikarya</taxon>
        <taxon>Ascomycota</taxon>
        <taxon>Pezizomycotina</taxon>
        <taxon>Eurotiomycetes</taxon>
        <taxon>Eurotiomycetidae</taxon>
        <taxon>Onygenales</taxon>
        <taxon>Ajellomycetaceae</taxon>
        <taxon>Blastomyces</taxon>
    </lineage>
</organism>
<evidence type="ECO:0000313" key="5">
    <source>
        <dbReference type="EMBL" id="KLJ10553.1"/>
    </source>
</evidence>
<accession>A0A0H1BHG2</accession>
<feature type="domain" description="Calcineurin-like phosphoesterase" evidence="3">
    <location>
        <begin position="39"/>
        <end position="263"/>
    </location>
</feature>
<dbReference type="STRING" id="2060906.A0A0H1BHG2"/>
<sequence length="654" mass="72958">MHSLFLALLGLAGSALSAQPASPKPIPAPMRNLTFGQLNFLHTTDTHGWLAGHLREASYAADWGDYISFANHIREKVEAEGHDLLLIDTGDRVEGNGLYDSSEPKGLYTADIFKQQRIDVICSGNHELYQKNSSVDEYLITVPNFKGNYLASNIDILDPHSGERVPLAPRFKKFTTEKQGIRIVAFGFLFDFKQNYNNTVVQLVEDTVKEQWFQDAIRDKEVDLFLVIGHVPAESKEFLAIYKAIRGMHWDTPIQFFGGHHHIRDYIKYDEKAYGIASGRFMETIGFASISGVSTGDKKKSPSAAATPSFTRKYIDNNLWSFHHHTGLNETTFPTEHGKNVSKMIEDARHALNLDHVYGCSPNDLWMSRVPYPHNESIYTWLETQVLPDSLRPALRANKTGMAIVNTGALRFDIFKGPFTQDSAYILSPFISGFRYAKDVPYSKAKQVLEVLNRQMKILADMPQSTVSASSFLSPPEQQKISHDVIVDGSDRHHAGGIQLSAPDQIPLSSPNNIDNDNDNDDGDENKKPTLTRIPGYTTKDDAGTDGDDTIHSPINFYRVPNCFSALIPPPSSPPSSSSSSSSTDITADTAAAPETVDLVYIDFLEPWMDLAFQYVGHDIDIRKDTEVILAGETLTTIVVRWVEEHWKCTEGDV</sequence>
<dbReference type="InterPro" id="IPR053828">
    <property type="entry name" value="Nucleosidase_C"/>
</dbReference>
<dbReference type="PIRSF" id="PIRSF017316">
    <property type="entry name" value="Pesterase_C1039"/>
    <property type="match status" value="1"/>
</dbReference>
<feature type="region of interest" description="Disordered" evidence="1">
    <location>
        <begin position="568"/>
        <end position="588"/>
    </location>
</feature>
<dbReference type="Gene3D" id="3.60.21.10">
    <property type="match status" value="1"/>
</dbReference>
<dbReference type="InterPro" id="IPR004843">
    <property type="entry name" value="Calcineurin-like_PHP"/>
</dbReference>
<evidence type="ECO:0000259" key="4">
    <source>
        <dbReference type="Pfam" id="PF21953"/>
    </source>
</evidence>
<dbReference type="EMBL" id="LDEV01001987">
    <property type="protein sequence ID" value="KLJ10553.1"/>
    <property type="molecule type" value="Genomic_DNA"/>
</dbReference>
<feature type="domain" description="Putative 5'-nucleotidase C-terminal" evidence="4">
    <location>
        <begin position="364"/>
        <end position="609"/>
    </location>
</feature>
<evidence type="ECO:0000256" key="1">
    <source>
        <dbReference type="SAM" id="MobiDB-lite"/>
    </source>
</evidence>
<evidence type="ECO:0000313" key="6">
    <source>
        <dbReference type="Proteomes" id="UP000053573"/>
    </source>
</evidence>
<dbReference type="Pfam" id="PF21953">
    <property type="entry name" value="NadN_nucleosid_C"/>
    <property type="match status" value="1"/>
</dbReference>
<comment type="caution">
    <text evidence="5">The sequence shown here is derived from an EMBL/GenBank/DDBJ whole genome shotgun (WGS) entry which is preliminary data.</text>
</comment>
<dbReference type="FunFam" id="3.90.780.10:FF:000009">
    <property type="entry name" value="Ser/Thr protein phosphatase family"/>
    <property type="match status" value="1"/>
</dbReference>
<evidence type="ECO:0000259" key="3">
    <source>
        <dbReference type="Pfam" id="PF00149"/>
    </source>
</evidence>
<dbReference type="GO" id="GO:0009166">
    <property type="term" value="P:nucleotide catabolic process"/>
    <property type="evidence" value="ECO:0007669"/>
    <property type="project" value="InterPro"/>
</dbReference>
<dbReference type="InterPro" id="IPR006179">
    <property type="entry name" value="5_nucleotidase/apyrase"/>
</dbReference>
<feature type="region of interest" description="Disordered" evidence="1">
    <location>
        <begin position="492"/>
        <end position="552"/>
    </location>
</feature>
<dbReference type="GO" id="GO:0005829">
    <property type="term" value="C:cytosol"/>
    <property type="evidence" value="ECO:0007669"/>
    <property type="project" value="TreeGrafter"/>
</dbReference>
<dbReference type="InterPro" id="IPR036907">
    <property type="entry name" value="5'-Nucleotdase_C_sf"/>
</dbReference>
<feature type="signal peptide" evidence="2">
    <location>
        <begin position="1"/>
        <end position="17"/>
    </location>
</feature>
<dbReference type="GO" id="GO:0005576">
    <property type="term" value="C:extracellular region"/>
    <property type="evidence" value="ECO:0007669"/>
    <property type="project" value="UniProtKB-ARBA"/>
</dbReference>
<proteinExistence type="predicted"/>
<dbReference type="PANTHER" id="PTHR11575">
    <property type="entry name" value="5'-NUCLEOTIDASE-RELATED"/>
    <property type="match status" value="1"/>
</dbReference>
<dbReference type="Gene3D" id="3.90.780.10">
    <property type="entry name" value="5'-Nucleotidase, C-terminal domain"/>
    <property type="match status" value="2"/>
</dbReference>
<dbReference type="OrthoDB" id="7722975at2759"/>
<evidence type="ECO:0000256" key="2">
    <source>
        <dbReference type="SAM" id="SignalP"/>
    </source>
</evidence>
<protein>
    <submittedName>
        <fullName evidence="5">Uncharacterized protein</fullName>
    </submittedName>
</protein>